<dbReference type="PANTHER" id="PTHR19331">
    <property type="entry name" value="SCAVENGER RECEPTOR DOMAIN-CONTAINING"/>
    <property type="match status" value="1"/>
</dbReference>
<feature type="compositionally biased region" description="Polar residues" evidence="10">
    <location>
        <begin position="34"/>
        <end position="45"/>
    </location>
</feature>
<dbReference type="FunFam" id="3.10.250.10:FF:000038">
    <property type="entry name" value="Scavenger receptor family member expressed on T cells 1"/>
    <property type="match status" value="1"/>
</dbReference>
<evidence type="ECO:0000256" key="1">
    <source>
        <dbReference type="ARBA" id="ARBA00004167"/>
    </source>
</evidence>
<dbReference type="PROSITE" id="PS50287">
    <property type="entry name" value="SRCR_2"/>
    <property type="match status" value="2"/>
</dbReference>
<protein>
    <recommendedName>
        <fullName evidence="11">SRCR domain-containing protein</fullName>
    </recommendedName>
</protein>
<dbReference type="EMBL" id="CABDUW010002687">
    <property type="protein sequence ID" value="VTJ87716.1"/>
    <property type="molecule type" value="Genomic_DNA"/>
</dbReference>
<dbReference type="Gene3D" id="3.10.250.10">
    <property type="entry name" value="SRCR-like domain"/>
    <property type="match status" value="2"/>
</dbReference>
<dbReference type="Proteomes" id="UP000335636">
    <property type="component" value="Unassembled WGS sequence"/>
</dbReference>
<evidence type="ECO:0000256" key="6">
    <source>
        <dbReference type="ARBA" id="ARBA00023136"/>
    </source>
</evidence>
<organism evidence="12 13">
    <name type="scientific">Marmota monax</name>
    <name type="common">Woodchuck</name>
    <dbReference type="NCBI Taxonomy" id="9995"/>
    <lineage>
        <taxon>Eukaryota</taxon>
        <taxon>Metazoa</taxon>
        <taxon>Chordata</taxon>
        <taxon>Craniata</taxon>
        <taxon>Vertebrata</taxon>
        <taxon>Euteleostomi</taxon>
        <taxon>Mammalia</taxon>
        <taxon>Eutheria</taxon>
        <taxon>Euarchontoglires</taxon>
        <taxon>Glires</taxon>
        <taxon>Rodentia</taxon>
        <taxon>Sciuromorpha</taxon>
        <taxon>Sciuridae</taxon>
        <taxon>Xerinae</taxon>
        <taxon>Marmotini</taxon>
        <taxon>Marmota</taxon>
    </lineage>
</organism>
<feature type="disulfide bond" evidence="9">
    <location>
        <begin position="246"/>
        <end position="256"/>
    </location>
</feature>
<evidence type="ECO:0000256" key="4">
    <source>
        <dbReference type="ARBA" id="ARBA00022737"/>
    </source>
</evidence>
<comment type="caution">
    <text evidence="12">The sequence shown here is derived from an EMBL/GenBank/DDBJ whole genome shotgun (WGS) entry which is preliminary data.</text>
</comment>
<keyword evidence="4" id="KW-0677">Repeat</keyword>
<feature type="disulfide bond" evidence="9">
    <location>
        <begin position="215"/>
        <end position="276"/>
    </location>
</feature>
<sequence length="384" mass="40745">MRWLGCSKAQEGGHPMLHRSQVAAVELGPVGSRGQWQKGQGTDTCRGSDEEALSGGLQGSDGGGPCRRHSFPWGISLSLSPLPYGTFSLLRVQGPPGALKARRGAGRRIGGDVGVVGWSPCDPCCHFSRIALGLLICGANPWKQPQVDSGWFLSPPDPGGILPSNQSCLSQGSPGDLGLAHRRSACDGVVQVRRDGEWGHLCNQKCTLVEASVVCRQLGCGCAVGAPKYVPLPGEVAPPWLHNVSCRGHESSLWECSLGARSQSACPHEWVVVVLCANGTFWEIRLVKGHSPCAGLPEIRNVNGVDRLCGLHMEEATVFCQELGCGPALQAPCQGVDIVRKYMVCRGTEPTIRNCRLNNNLRSGCDLQLDAEVVCSGVPGIHPA</sequence>
<evidence type="ECO:0000256" key="8">
    <source>
        <dbReference type="ARBA" id="ARBA00023180"/>
    </source>
</evidence>
<evidence type="ECO:0000313" key="12">
    <source>
        <dbReference type="EMBL" id="VTJ87716.1"/>
    </source>
</evidence>
<proteinExistence type="predicted"/>
<feature type="domain" description="SRCR" evidence="11">
    <location>
        <begin position="177"/>
        <end position="277"/>
    </location>
</feature>
<keyword evidence="2" id="KW-0812">Transmembrane</keyword>
<dbReference type="GO" id="GO:0016020">
    <property type="term" value="C:membrane"/>
    <property type="evidence" value="ECO:0007669"/>
    <property type="project" value="UniProtKB-SubCell"/>
</dbReference>
<feature type="disulfide bond" evidence="9">
    <location>
        <begin position="345"/>
        <end position="355"/>
    </location>
</feature>
<keyword evidence="6" id="KW-0472">Membrane</keyword>
<name>A0A5E4D0Y6_MARMO</name>
<comment type="subcellular location">
    <subcellularLocation>
        <location evidence="1">Membrane</location>
        <topology evidence="1">Single-pass membrane protein</topology>
    </subcellularLocation>
</comment>
<dbReference type="FunFam" id="3.10.250.10:FF:000016">
    <property type="entry name" value="Scavenger receptor cysteine-rich protein type 12"/>
    <property type="match status" value="1"/>
</dbReference>
<evidence type="ECO:0000259" key="11">
    <source>
        <dbReference type="PROSITE" id="PS50287"/>
    </source>
</evidence>
<keyword evidence="7 9" id="KW-1015">Disulfide bond</keyword>
<reference evidence="12" key="1">
    <citation type="submission" date="2019-04" db="EMBL/GenBank/DDBJ databases">
        <authorList>
            <person name="Alioto T."/>
            <person name="Alioto T."/>
        </authorList>
    </citation>
    <scope>NUCLEOTIDE SEQUENCE [LARGE SCALE GENOMIC DNA]</scope>
</reference>
<dbReference type="SUPFAM" id="SSF56487">
    <property type="entry name" value="SRCR-like"/>
    <property type="match status" value="2"/>
</dbReference>
<evidence type="ECO:0000313" key="13">
    <source>
        <dbReference type="Proteomes" id="UP000335636"/>
    </source>
</evidence>
<evidence type="ECO:0000256" key="9">
    <source>
        <dbReference type="PROSITE-ProRule" id="PRU00196"/>
    </source>
</evidence>
<evidence type="ECO:0000256" key="3">
    <source>
        <dbReference type="ARBA" id="ARBA00022729"/>
    </source>
</evidence>
<dbReference type="InterPro" id="IPR036772">
    <property type="entry name" value="SRCR-like_dom_sf"/>
</dbReference>
<keyword evidence="5" id="KW-1133">Transmembrane helix</keyword>
<evidence type="ECO:0000256" key="5">
    <source>
        <dbReference type="ARBA" id="ARBA00022989"/>
    </source>
</evidence>
<comment type="caution">
    <text evidence="9">Lacks conserved residue(s) required for the propagation of feature annotation.</text>
</comment>
<keyword evidence="3" id="KW-0732">Signal</keyword>
<dbReference type="Pfam" id="PF00530">
    <property type="entry name" value="SRCR"/>
    <property type="match status" value="2"/>
</dbReference>
<dbReference type="AlphaFoldDB" id="A0A5E4D0Y6"/>
<evidence type="ECO:0000256" key="7">
    <source>
        <dbReference type="ARBA" id="ARBA00023157"/>
    </source>
</evidence>
<evidence type="ECO:0000256" key="2">
    <source>
        <dbReference type="ARBA" id="ARBA00022692"/>
    </source>
</evidence>
<feature type="domain" description="SRCR" evidence="11">
    <location>
        <begin position="284"/>
        <end position="376"/>
    </location>
</feature>
<feature type="region of interest" description="Disordered" evidence="10">
    <location>
        <begin position="29"/>
        <end position="63"/>
    </location>
</feature>
<keyword evidence="8" id="KW-0325">Glycoprotein</keyword>
<accession>A0A5E4D0Y6</accession>
<dbReference type="PRINTS" id="PR00258">
    <property type="entry name" value="SPERACTRCPTR"/>
</dbReference>
<dbReference type="PANTHER" id="PTHR19331:SF465">
    <property type="entry name" value="EGG PEPTIDE SPERACT RECEPTOR"/>
    <property type="match status" value="1"/>
</dbReference>
<dbReference type="SMART" id="SM00202">
    <property type="entry name" value="SR"/>
    <property type="match status" value="2"/>
</dbReference>
<keyword evidence="13" id="KW-1185">Reference proteome</keyword>
<gene>
    <name evidence="12" type="ORF">MONAX_5E047533</name>
</gene>
<evidence type="ECO:0000256" key="10">
    <source>
        <dbReference type="SAM" id="MobiDB-lite"/>
    </source>
</evidence>
<dbReference type="InterPro" id="IPR001190">
    <property type="entry name" value="SRCR"/>
</dbReference>
<feature type="disulfide bond" evidence="9">
    <location>
        <begin position="202"/>
        <end position="266"/>
    </location>
</feature>